<reference evidence="1 2" key="1">
    <citation type="submission" date="2019-03" db="EMBL/GenBank/DDBJ databases">
        <title>Single cell metagenomics reveals metabolic interactions within the superorganism composed of flagellate Streblomastix strix and complex community of Bacteroidetes bacteria on its surface.</title>
        <authorList>
            <person name="Treitli S.C."/>
            <person name="Kolisko M."/>
            <person name="Husnik F."/>
            <person name="Keeling P."/>
            <person name="Hampl V."/>
        </authorList>
    </citation>
    <scope>NUCLEOTIDE SEQUENCE [LARGE SCALE GENOMIC DNA]</scope>
    <source>
        <strain evidence="1">ST1C</strain>
    </source>
</reference>
<gene>
    <name evidence="1" type="ORF">EZS28_032176</name>
</gene>
<evidence type="ECO:0000313" key="1">
    <source>
        <dbReference type="EMBL" id="KAA6372298.1"/>
    </source>
</evidence>
<dbReference type="AlphaFoldDB" id="A0A5J4UPD9"/>
<sequence length="78" mass="8476">MGPRPFKNEVLSDAFLYIDPTETCFASGSARLQFTHFPSISSLASVYSILFKGGQCSCEAQKSFRPRQKPPLGGKSTG</sequence>
<accession>A0A5J4UPD9</accession>
<organism evidence="1 2">
    <name type="scientific">Streblomastix strix</name>
    <dbReference type="NCBI Taxonomy" id="222440"/>
    <lineage>
        <taxon>Eukaryota</taxon>
        <taxon>Metamonada</taxon>
        <taxon>Preaxostyla</taxon>
        <taxon>Oxymonadida</taxon>
        <taxon>Streblomastigidae</taxon>
        <taxon>Streblomastix</taxon>
    </lineage>
</organism>
<dbReference type="EMBL" id="SNRW01013706">
    <property type="protein sequence ID" value="KAA6372298.1"/>
    <property type="molecule type" value="Genomic_DNA"/>
</dbReference>
<comment type="caution">
    <text evidence="1">The sequence shown here is derived from an EMBL/GenBank/DDBJ whole genome shotgun (WGS) entry which is preliminary data.</text>
</comment>
<name>A0A5J4UPD9_9EUKA</name>
<protein>
    <submittedName>
        <fullName evidence="1">Uncharacterized protein</fullName>
    </submittedName>
</protein>
<dbReference type="Proteomes" id="UP000324800">
    <property type="component" value="Unassembled WGS sequence"/>
</dbReference>
<evidence type="ECO:0000313" key="2">
    <source>
        <dbReference type="Proteomes" id="UP000324800"/>
    </source>
</evidence>
<proteinExistence type="predicted"/>